<dbReference type="KEGG" id="fit:Fi14EGH31_13230"/>
<accession>A0A7I8DY94</accession>
<organism evidence="1 2">
    <name type="scientific">Faecalibacillus intestinalis</name>
    <dbReference type="NCBI Taxonomy" id="1982626"/>
    <lineage>
        <taxon>Bacteria</taxon>
        <taxon>Bacillati</taxon>
        <taxon>Bacillota</taxon>
        <taxon>Erysipelotrichia</taxon>
        <taxon>Erysipelotrichales</taxon>
        <taxon>Coprobacillaceae</taxon>
        <taxon>Faecalibacillus</taxon>
    </lineage>
</organism>
<protein>
    <submittedName>
        <fullName evidence="1">Uncharacterized protein</fullName>
    </submittedName>
</protein>
<dbReference type="GeneID" id="70579763"/>
<proteinExistence type="predicted"/>
<dbReference type="EMBL" id="AP024085">
    <property type="protein sequence ID" value="BCL57611.1"/>
    <property type="molecule type" value="Genomic_DNA"/>
</dbReference>
<name>A0A7I8DY94_9FIRM</name>
<sequence>MENVEQRYPITMAVLRNAADRITNWKNVTPQAKLRKQCEIARVVIALSNTL</sequence>
<reference evidence="2" key="1">
    <citation type="submission" date="2020-09" db="EMBL/GenBank/DDBJ databases">
        <title>Complete genome sequencing of Faecalibacillus intestinalis strain 14EGH31.</title>
        <authorList>
            <person name="Sakamoto M."/>
            <person name="Murakami T."/>
            <person name="Mori H."/>
        </authorList>
    </citation>
    <scope>NUCLEOTIDE SEQUENCE [LARGE SCALE GENOMIC DNA]</scope>
    <source>
        <strain evidence="2">14EGH31</strain>
    </source>
</reference>
<gene>
    <name evidence="1" type="ORF">Fi14EGH31_13230</name>
</gene>
<evidence type="ECO:0000313" key="2">
    <source>
        <dbReference type="Proteomes" id="UP000593842"/>
    </source>
</evidence>
<dbReference type="AlphaFoldDB" id="A0A7I8DY94"/>
<dbReference type="Proteomes" id="UP000593842">
    <property type="component" value="Chromosome"/>
</dbReference>
<dbReference type="RefSeq" id="WP_158548226.1">
    <property type="nucleotide sequence ID" value="NZ_AP024085.1"/>
</dbReference>
<evidence type="ECO:0000313" key="1">
    <source>
        <dbReference type="EMBL" id="BCL57611.1"/>
    </source>
</evidence>